<gene>
    <name evidence="1" type="ORF">ARMGADRAFT_1090625</name>
</gene>
<keyword evidence="2" id="KW-1185">Reference proteome</keyword>
<reference evidence="2" key="1">
    <citation type="journal article" date="2017" name="Nat. Ecol. Evol.">
        <title>Genome expansion and lineage-specific genetic innovations in the forest pathogenic fungi Armillaria.</title>
        <authorList>
            <person name="Sipos G."/>
            <person name="Prasanna A.N."/>
            <person name="Walter M.C."/>
            <person name="O'Connor E."/>
            <person name="Balint B."/>
            <person name="Krizsan K."/>
            <person name="Kiss B."/>
            <person name="Hess J."/>
            <person name="Varga T."/>
            <person name="Slot J."/>
            <person name="Riley R."/>
            <person name="Boka B."/>
            <person name="Rigling D."/>
            <person name="Barry K."/>
            <person name="Lee J."/>
            <person name="Mihaltcheva S."/>
            <person name="LaButti K."/>
            <person name="Lipzen A."/>
            <person name="Waldron R."/>
            <person name="Moloney N.M."/>
            <person name="Sperisen C."/>
            <person name="Kredics L."/>
            <person name="Vagvoelgyi C."/>
            <person name="Patrignani A."/>
            <person name="Fitzpatrick D."/>
            <person name="Nagy I."/>
            <person name="Doyle S."/>
            <person name="Anderson J.B."/>
            <person name="Grigoriev I.V."/>
            <person name="Gueldener U."/>
            <person name="Muensterkoetter M."/>
            <person name="Nagy L.G."/>
        </authorList>
    </citation>
    <scope>NUCLEOTIDE SEQUENCE [LARGE SCALE GENOMIC DNA]</scope>
    <source>
        <strain evidence="2">Ar21-2</strain>
    </source>
</reference>
<dbReference type="AlphaFoldDB" id="A0A2H3CG76"/>
<sequence>MRKETPDLNIALDFDLDLESGQIVVLIHADLASCVGIDCTFFFLSALRTLYEGHAAEYWLTPWRDQLGSSCASSTLLPFLVSFDYLSPVRFIDLATEPPEVELLKQQLEEQEEVSKLAHDALYDAVQQKAHYQEQLYHHRREIVTIRKKLIEAGNSIYTPLEQINYYVIARISQMYNLEQCFFVTPSGR</sequence>
<protein>
    <submittedName>
        <fullName evidence="1">Uncharacterized protein</fullName>
    </submittedName>
</protein>
<dbReference type="EMBL" id="KZ293721">
    <property type="protein sequence ID" value="PBK82071.1"/>
    <property type="molecule type" value="Genomic_DNA"/>
</dbReference>
<evidence type="ECO:0000313" key="1">
    <source>
        <dbReference type="EMBL" id="PBK82071.1"/>
    </source>
</evidence>
<proteinExistence type="predicted"/>
<organism evidence="1 2">
    <name type="scientific">Armillaria gallica</name>
    <name type="common">Bulbous honey fungus</name>
    <name type="synonym">Armillaria bulbosa</name>
    <dbReference type="NCBI Taxonomy" id="47427"/>
    <lineage>
        <taxon>Eukaryota</taxon>
        <taxon>Fungi</taxon>
        <taxon>Dikarya</taxon>
        <taxon>Basidiomycota</taxon>
        <taxon>Agaricomycotina</taxon>
        <taxon>Agaricomycetes</taxon>
        <taxon>Agaricomycetidae</taxon>
        <taxon>Agaricales</taxon>
        <taxon>Marasmiineae</taxon>
        <taxon>Physalacriaceae</taxon>
        <taxon>Armillaria</taxon>
    </lineage>
</organism>
<dbReference type="InParanoid" id="A0A2H3CG76"/>
<name>A0A2H3CG76_ARMGA</name>
<evidence type="ECO:0000313" key="2">
    <source>
        <dbReference type="Proteomes" id="UP000217790"/>
    </source>
</evidence>
<accession>A0A2H3CG76</accession>
<dbReference type="Proteomes" id="UP000217790">
    <property type="component" value="Unassembled WGS sequence"/>
</dbReference>